<dbReference type="EMBL" id="FOFB01000031">
    <property type="protein sequence ID" value="SER26685.1"/>
    <property type="molecule type" value="Genomic_DNA"/>
</dbReference>
<dbReference type="Proteomes" id="UP000199021">
    <property type="component" value="Unassembled WGS sequence"/>
</dbReference>
<feature type="transmembrane region" description="Helical" evidence="1">
    <location>
        <begin position="54"/>
        <end position="82"/>
    </location>
</feature>
<keyword evidence="1" id="KW-1133">Transmembrane helix</keyword>
<evidence type="ECO:0000313" key="2">
    <source>
        <dbReference type="EMBL" id="SER26685.1"/>
    </source>
</evidence>
<keyword evidence="1" id="KW-0472">Membrane</keyword>
<evidence type="ECO:0000313" key="3">
    <source>
        <dbReference type="Proteomes" id="UP000199021"/>
    </source>
</evidence>
<sequence length="86" mass="9159">MIKTILIYLAIFLFSIGPLLLAISAGAVGKWLGCRVDEGNAHPCNCFGRDIGGLLYACFVMGWLTLLTGPVGVLLAIGYSVWLGWG</sequence>
<dbReference type="OrthoDB" id="5948392at2"/>
<evidence type="ECO:0000256" key="1">
    <source>
        <dbReference type="SAM" id="Phobius"/>
    </source>
</evidence>
<dbReference type="AlphaFoldDB" id="A0A1H9MTE4"/>
<keyword evidence="3" id="KW-1185">Reference proteome</keyword>
<organism evidence="2 3">
    <name type="scientific">Neolewinella agarilytica</name>
    <dbReference type="NCBI Taxonomy" id="478744"/>
    <lineage>
        <taxon>Bacteria</taxon>
        <taxon>Pseudomonadati</taxon>
        <taxon>Bacteroidota</taxon>
        <taxon>Saprospiria</taxon>
        <taxon>Saprospirales</taxon>
        <taxon>Lewinellaceae</taxon>
        <taxon>Neolewinella</taxon>
    </lineage>
</organism>
<keyword evidence="1" id="KW-0812">Transmembrane</keyword>
<name>A0A1H9MTE4_9BACT</name>
<protein>
    <submittedName>
        <fullName evidence="2">Uncharacterized protein</fullName>
    </submittedName>
</protein>
<accession>A0A1H9MTE4</accession>
<feature type="transmembrane region" description="Helical" evidence="1">
    <location>
        <begin position="6"/>
        <end position="33"/>
    </location>
</feature>
<dbReference type="RefSeq" id="WP_090172504.1">
    <property type="nucleotide sequence ID" value="NZ_FOFB01000031.1"/>
</dbReference>
<reference evidence="3" key="1">
    <citation type="submission" date="2016-10" db="EMBL/GenBank/DDBJ databases">
        <authorList>
            <person name="Varghese N."/>
            <person name="Submissions S."/>
        </authorList>
    </citation>
    <scope>NUCLEOTIDE SEQUENCE [LARGE SCALE GENOMIC DNA]</scope>
    <source>
        <strain evidence="3">DSM 24740</strain>
    </source>
</reference>
<proteinExistence type="predicted"/>
<dbReference type="STRING" id="478744.SAMN05444359_13131"/>
<dbReference type="InParanoid" id="A0A1H9MTE4"/>
<gene>
    <name evidence="2" type="ORF">SAMN05444359_13131</name>
</gene>